<feature type="transmembrane region" description="Helical" evidence="1">
    <location>
        <begin position="437"/>
        <end position="460"/>
    </location>
</feature>
<dbReference type="AlphaFoldDB" id="A0A2G1WLL1"/>
<dbReference type="Proteomes" id="UP000222824">
    <property type="component" value="Unassembled WGS sequence"/>
</dbReference>
<comment type="caution">
    <text evidence="2">The sequence shown here is derived from an EMBL/GenBank/DDBJ whole genome shotgun (WGS) entry which is preliminary data.</text>
</comment>
<sequence length="959" mass="100394">MAVSLVLVGLVAVGFAPGVASADDTLERDGTDLVVNVSEVEDPETVTVAVTDPADPEISYEANATRSDGNTVRIDVTDPASGSVNGTDLRDATVTVTVDPSGDNATAVQLTNGTSVPLHAVAFADDRPAWIGEGEAENASDTLYVPLDAAGTVGVPDGDTVDIDVDGSETANVTGTVHGDGEQLTVDRDELLSEVGDSRETLDLRVLSSAGRVIDEPEIEPELRSRGDGLALWHPLFASGETYTVDASTVGEDARYTATAAETDEGYLELSRLSANDTAIRVSTADGTTLANYTDDDPIAYSGPPEVDAELSDDGALRFDRSLAGLSVDGAVVGAGDEGGSTYANIESKIGSEGRLTPEETDLSGAKTLLLSTAAGDVAASIESGGGSGSAAAGSVGAIGGILPILAVLLVPIVVGLGLGGIISQVQNDVPDIVSKLILGGVGLALALLALLAVHALAPITILGTALQWVGLVGVVIGAAVTPVVPTVVASRKPGVVAASGPFAAKVTVTDGSDLFRGDVSVHYRKPDGRDRYDPVSVRGGRETIQLPGTGTWEVYARHGSARSNVETVDANDPAATLTIPVEATLTVVDAVDGEPVADATISGEAGISGTTDRNGAVTLDPPEDATDAEIEVSHDRYADATERVRFRQNASPTVELDRRTGRLRGSATVDGTAVGAVPIRIVPDDEFLSDRFEVETVSTNADGTLEERTLPIGQYRVETTLADGDGYEKTETTVTVRESGTARAEVDARFTWRLDADRRDRIDRIRRDVRSVSEGGGRDGTIPRYYASVVESMLDVAESVPDAGHEFVGREADPGDAVDGILAAAERTTDAIAEAMTTKRNVDLFAACADMPDADVRWSGTFDLAELLDRLEADSGAQRREVKQRYEAVDGLIEDRRGELSEIAPAREMQQRAWELTREADRGPEAVAIGYTSLLLLDAVEELFEHDALRERLTRTVF</sequence>
<reference evidence="2 3" key="1">
    <citation type="journal article" date="2014" name="Front. Microbiol.">
        <title>Population and genomic analysis of the genus Halorubrum.</title>
        <authorList>
            <person name="Fullmer M.S."/>
            <person name="Soucy S.M."/>
            <person name="Swithers K.S."/>
            <person name="Makkay A.M."/>
            <person name="Wheeler R."/>
            <person name="Ventosa A."/>
            <person name="Gogarten J.P."/>
            <person name="Papke R.T."/>
        </authorList>
    </citation>
    <scope>NUCLEOTIDE SEQUENCE [LARGE SCALE GENOMIC DNA]</scope>
    <source>
        <strain evidence="2 3">C49</strain>
    </source>
</reference>
<organism evidence="2 3">
    <name type="scientific">Halorubrum persicum</name>
    <dbReference type="NCBI Taxonomy" id="1383844"/>
    <lineage>
        <taxon>Archaea</taxon>
        <taxon>Methanobacteriati</taxon>
        <taxon>Methanobacteriota</taxon>
        <taxon>Stenosarchaea group</taxon>
        <taxon>Halobacteria</taxon>
        <taxon>Halobacteriales</taxon>
        <taxon>Haloferacaceae</taxon>
        <taxon>Halorubrum</taxon>
    </lineage>
</organism>
<gene>
    <name evidence="2" type="ORF">DJ69_04685</name>
</gene>
<keyword evidence="3" id="KW-1185">Reference proteome</keyword>
<proteinExistence type="predicted"/>
<feature type="transmembrane region" description="Helical" evidence="1">
    <location>
        <begin position="466"/>
        <end position="485"/>
    </location>
</feature>
<feature type="transmembrane region" description="Helical" evidence="1">
    <location>
        <begin position="402"/>
        <end position="425"/>
    </location>
</feature>
<keyword evidence="1" id="KW-0472">Membrane</keyword>
<dbReference type="Gene3D" id="2.60.40.1120">
    <property type="entry name" value="Carboxypeptidase-like, regulatory domain"/>
    <property type="match status" value="1"/>
</dbReference>
<keyword evidence="1" id="KW-0812">Transmembrane</keyword>
<dbReference type="EMBL" id="NHOA01000030">
    <property type="protein sequence ID" value="PHQ39825.1"/>
    <property type="molecule type" value="Genomic_DNA"/>
</dbReference>
<evidence type="ECO:0000313" key="2">
    <source>
        <dbReference type="EMBL" id="PHQ39825.1"/>
    </source>
</evidence>
<evidence type="ECO:0000313" key="3">
    <source>
        <dbReference type="Proteomes" id="UP000222824"/>
    </source>
</evidence>
<name>A0A2G1WLL1_9EURY</name>
<keyword evidence="1" id="KW-1133">Transmembrane helix</keyword>
<accession>A0A2G1WLL1</accession>
<protein>
    <submittedName>
        <fullName evidence="2">Uncharacterized protein</fullName>
    </submittedName>
</protein>
<evidence type="ECO:0000256" key="1">
    <source>
        <dbReference type="SAM" id="Phobius"/>
    </source>
</evidence>